<evidence type="ECO:0000256" key="4">
    <source>
        <dbReference type="ARBA" id="ARBA00023163"/>
    </source>
</evidence>
<feature type="domain" description="HTH merR-type" evidence="5">
    <location>
        <begin position="19"/>
        <end position="88"/>
    </location>
</feature>
<dbReference type="Pfam" id="PF07739">
    <property type="entry name" value="TipAS"/>
    <property type="match status" value="1"/>
</dbReference>
<protein>
    <submittedName>
        <fullName evidence="6">MerR family DNA-binding transcriptional regulator</fullName>
    </submittedName>
</protein>
<evidence type="ECO:0000256" key="3">
    <source>
        <dbReference type="ARBA" id="ARBA00023159"/>
    </source>
</evidence>
<proteinExistence type="predicted"/>
<dbReference type="Gene3D" id="1.10.1660.10">
    <property type="match status" value="1"/>
</dbReference>
<dbReference type="SMART" id="SM00422">
    <property type="entry name" value="HTH_MERR"/>
    <property type="match status" value="1"/>
</dbReference>
<dbReference type="PANTHER" id="PTHR30204:SF90">
    <property type="entry name" value="HTH-TYPE TRANSCRIPTIONAL ACTIVATOR MTA"/>
    <property type="match status" value="1"/>
</dbReference>
<gene>
    <name evidence="6" type="ORF">FOB82_03775</name>
</gene>
<dbReference type="EMBL" id="CP046322">
    <property type="protein sequence ID" value="QGS34191.1"/>
    <property type="molecule type" value="Genomic_DNA"/>
</dbReference>
<dbReference type="InterPro" id="IPR015358">
    <property type="entry name" value="Tscrpt_reg_MerR_DNA-bd"/>
</dbReference>
<name>A0A6B8TN73_9CORY</name>
<reference evidence="6 7" key="1">
    <citation type="submission" date="2019-11" db="EMBL/GenBank/DDBJ databases">
        <title>FDA dAtabase for Regulatory Grade micrObial Sequences (FDA-ARGOS): Supporting development and validation of Infectious Disease Dx tests.</title>
        <authorList>
            <person name="Kerrigan L."/>
            <person name="Long C."/>
            <person name="Tallon L."/>
            <person name="Sadzewicz L."/>
            <person name="Vavikolanu K."/>
            <person name="Mehta A."/>
            <person name="Aluvathingal J."/>
            <person name="Nadendla S."/>
            <person name="Yan Y."/>
            <person name="Sichtig H."/>
        </authorList>
    </citation>
    <scope>NUCLEOTIDE SEQUENCE [LARGE SCALE GENOMIC DNA]</scope>
    <source>
        <strain evidence="6 7">FDAARGOS_674</strain>
    </source>
</reference>
<dbReference type="GO" id="GO:0003700">
    <property type="term" value="F:DNA-binding transcription factor activity"/>
    <property type="evidence" value="ECO:0007669"/>
    <property type="project" value="InterPro"/>
</dbReference>
<dbReference type="SUPFAM" id="SSF46955">
    <property type="entry name" value="Putative DNA-binding domain"/>
    <property type="match status" value="1"/>
</dbReference>
<evidence type="ECO:0000256" key="2">
    <source>
        <dbReference type="ARBA" id="ARBA00023125"/>
    </source>
</evidence>
<dbReference type="Pfam" id="PF09278">
    <property type="entry name" value="MerR-DNA-bind"/>
    <property type="match status" value="1"/>
</dbReference>
<dbReference type="Gene3D" id="1.10.490.50">
    <property type="entry name" value="Antibiotic binding domain of TipA-like multidrug resistance regulators"/>
    <property type="match status" value="1"/>
</dbReference>
<dbReference type="PROSITE" id="PS00552">
    <property type="entry name" value="HTH_MERR_1"/>
    <property type="match status" value="1"/>
</dbReference>
<accession>A0A6B8TN73</accession>
<dbReference type="RefSeq" id="WP_155868072.1">
    <property type="nucleotide sequence ID" value="NZ_CP046322.1"/>
</dbReference>
<dbReference type="CDD" id="cd01106">
    <property type="entry name" value="HTH_TipAL-Mta"/>
    <property type="match status" value="1"/>
</dbReference>
<keyword evidence="2 6" id="KW-0238">DNA-binding</keyword>
<dbReference type="InterPro" id="IPR036244">
    <property type="entry name" value="TipA-like_antibiotic-bd"/>
</dbReference>
<organism evidence="6 7">
    <name type="scientific">Corynebacterium xerosis</name>
    <dbReference type="NCBI Taxonomy" id="1725"/>
    <lineage>
        <taxon>Bacteria</taxon>
        <taxon>Bacillati</taxon>
        <taxon>Actinomycetota</taxon>
        <taxon>Actinomycetes</taxon>
        <taxon>Mycobacteriales</taxon>
        <taxon>Corynebacteriaceae</taxon>
        <taxon>Corynebacterium</taxon>
    </lineage>
</organism>
<keyword evidence="1" id="KW-0805">Transcription regulation</keyword>
<keyword evidence="3" id="KW-0010">Activator</keyword>
<dbReference type="Pfam" id="PF00376">
    <property type="entry name" value="MerR"/>
    <property type="match status" value="1"/>
</dbReference>
<evidence type="ECO:0000313" key="6">
    <source>
        <dbReference type="EMBL" id="QGS34191.1"/>
    </source>
</evidence>
<dbReference type="InterPro" id="IPR009061">
    <property type="entry name" value="DNA-bd_dom_put_sf"/>
</dbReference>
<dbReference type="InterPro" id="IPR000551">
    <property type="entry name" value="MerR-type_HTH_dom"/>
</dbReference>
<dbReference type="InterPro" id="IPR012925">
    <property type="entry name" value="TipAS_dom"/>
</dbReference>
<evidence type="ECO:0000259" key="5">
    <source>
        <dbReference type="PROSITE" id="PS50937"/>
    </source>
</evidence>
<dbReference type="Proteomes" id="UP000426857">
    <property type="component" value="Chromosome"/>
</dbReference>
<keyword evidence="4" id="KW-0804">Transcription</keyword>
<evidence type="ECO:0000313" key="7">
    <source>
        <dbReference type="Proteomes" id="UP000426857"/>
    </source>
</evidence>
<dbReference type="GO" id="GO:0003677">
    <property type="term" value="F:DNA binding"/>
    <property type="evidence" value="ECO:0007669"/>
    <property type="project" value="UniProtKB-KW"/>
</dbReference>
<dbReference type="PANTHER" id="PTHR30204">
    <property type="entry name" value="REDOX-CYCLING DRUG-SENSING TRANSCRIPTIONAL ACTIVATOR SOXR"/>
    <property type="match status" value="1"/>
</dbReference>
<evidence type="ECO:0000256" key="1">
    <source>
        <dbReference type="ARBA" id="ARBA00023015"/>
    </source>
</evidence>
<dbReference type="SUPFAM" id="SSF89082">
    <property type="entry name" value="Antibiotic binding domain of TipA-like multidrug resistance regulators"/>
    <property type="match status" value="1"/>
</dbReference>
<dbReference type="KEGG" id="cxe:FOB82_03775"/>
<sequence>MRDEAIPTTDGAHDGDGTELTIGEAAELLGITVRALRHWESIDLLVPSWRTLGGHRLYVDADLERAQRILVYREIGLPLAEVRGLVDGDGDAREHLERQRRLLTERASHLRRMIGAVDEMLEEMTVSKNGKNDKKMDPRAAAEKFGGGWRQDYADEAEERWGGTEAWAQSQEANANRTEGDWAQMFAEQEQIVATIAGAVEDGTDPDSELGREVSAMHRAGIAKHYDCTHGRQVLLARMYLADERFQKSYGGEEPTKWLVAAIEADARANGVDPDDASWD</sequence>
<dbReference type="InterPro" id="IPR047057">
    <property type="entry name" value="MerR_fam"/>
</dbReference>
<dbReference type="PROSITE" id="PS50937">
    <property type="entry name" value="HTH_MERR_2"/>
    <property type="match status" value="1"/>
</dbReference>
<dbReference type="AlphaFoldDB" id="A0A6B8TN73"/>